<evidence type="ECO:0000313" key="2">
    <source>
        <dbReference type="Proteomes" id="UP001638806"/>
    </source>
</evidence>
<proteinExistence type="predicted"/>
<comment type="caution">
    <text evidence="1">The sequence shown here is derived from an EMBL/GenBank/DDBJ whole genome shotgun (WGS) entry which is preliminary data.</text>
</comment>
<gene>
    <name evidence="1" type="ORF">ACCO45_002033</name>
</gene>
<dbReference type="EMBL" id="JBGNUJ010000002">
    <property type="protein sequence ID" value="KAL3965029.1"/>
    <property type="molecule type" value="Genomic_DNA"/>
</dbReference>
<reference evidence="1" key="1">
    <citation type="submission" date="2024-12" db="EMBL/GenBank/DDBJ databases">
        <title>Comparative genomics and development of molecular markers within Purpureocillium lilacinum and among Purpureocillium species.</title>
        <authorList>
            <person name="Yeh Z.-Y."/>
            <person name="Ni N.-T."/>
            <person name="Lo P.-H."/>
            <person name="Mushyakhwo K."/>
            <person name="Lin C.-F."/>
            <person name="Nai Y.-S."/>
        </authorList>
    </citation>
    <scope>NUCLEOTIDE SEQUENCE</scope>
    <source>
        <strain evidence="1">NCHU-NPUST-175</strain>
    </source>
</reference>
<keyword evidence="2" id="KW-1185">Reference proteome</keyword>
<dbReference type="Proteomes" id="UP001638806">
    <property type="component" value="Unassembled WGS sequence"/>
</dbReference>
<protein>
    <submittedName>
        <fullName evidence="1">Uncharacterized protein</fullName>
    </submittedName>
</protein>
<accession>A0ACC4E8R5</accession>
<sequence>MPHPVSPPTMEDVSAFVNTVFTAKTSGASVDASYGLCDLLLNSVGVSGLQQYGVLAEIKKAAADKKDGFRRESSQNLLGAIFERFPARQHVSEVVFLVQEDGLVPCALDALADKGAVVREAAQYGLDALLGNLSAEALVTGLLPVLVQYLSRKTGKWQGTVGAYKLLQKMADKSQMAIGTTKEEAVEKDILREAMGAKLAGLIPIVESGMHDLKAEVEKQAVQTMNSLTTLLSNDDVAPRIPLLVETMQHPSAQTLQKAIHALSMTTFVAIVTSPVLALLTPFLERSLNSPNTAQEVLRQTVVIVENLTKLVHDPIEARTFLPKLTPGVKGVCDRASLPEVRELANRALATMEKAMGNDKDIVARTTADDVGKVLDEQIKKHGGLAGHSDLYKVARPYISDMVATDVNYRFVKRISGRVAPYLETLMRDAEAHQKVGDAIEQFYIEEDNRRYGVPEKEDDGEVEIVNADFSLAYGGMLLLSHTNLRLLKGHRYGLCGRNGAGKSTLMRSIANGKLEGFPPQDVLRTCFVEHNQGEDADISILEFVSKDPTIADQGTERISEVLSEFGFTAGPEGRQAQKVGSLSGGWKMKLALARAMLQKADVLLLDEPTNHLDVTNIAWLENYLKTHTEITSMIVSHDSGFLDNVTTDIYHYEPNKKLACYKGNLANFVTLRPEAKSYYTLSASNVQFKFPPPGILSGVKSQTRAIIRMSNVSYTYPNAPKPSLMEVSCQLSLSSRVAIIGPNGAGKSTLIKLLTGETIPTTGKVEKHPNLRIGYIKQHALEHVEMHLEKTPNQYLQWRYANGDDREVHMKQTRILSDKDREQMDKWVDLKDGKAARQIETLVGRQKYKKTFQYEVKWRNLLPKHNTMISRETLSELGFDKLLQEFDDHEASREGLGYRELLPKVISKHFEDLGLDPEIANHNEIGSLSGGQKVKVVIAGAMWNNPHLLVLDEPTNFLDRDSLGGLAVAIREFKGGVILISHNEEFVGALCSEQWHVADGRVALRGNTAVSLDRFEDSRPGSGVTSTAASSVVSSAVNSGVEDNADMKFKAKKKKKMTKKELKEREVRRRLRHIEWLNSPKGTPHPRTPTTRTKAGLRSSCLPSSRRCEGLVHT</sequence>
<name>A0ACC4E8R5_PURLI</name>
<organism evidence="1 2">
    <name type="scientific">Purpureocillium lilacinum</name>
    <name type="common">Paecilomyces lilacinus</name>
    <dbReference type="NCBI Taxonomy" id="33203"/>
    <lineage>
        <taxon>Eukaryota</taxon>
        <taxon>Fungi</taxon>
        <taxon>Dikarya</taxon>
        <taxon>Ascomycota</taxon>
        <taxon>Pezizomycotina</taxon>
        <taxon>Sordariomycetes</taxon>
        <taxon>Hypocreomycetidae</taxon>
        <taxon>Hypocreales</taxon>
        <taxon>Ophiocordycipitaceae</taxon>
        <taxon>Purpureocillium</taxon>
    </lineage>
</organism>
<evidence type="ECO:0000313" key="1">
    <source>
        <dbReference type="EMBL" id="KAL3965029.1"/>
    </source>
</evidence>